<feature type="transmembrane region" description="Helical" evidence="7">
    <location>
        <begin position="109"/>
        <end position="131"/>
    </location>
</feature>
<evidence type="ECO:0000256" key="6">
    <source>
        <dbReference type="ARBA" id="ARBA00023136"/>
    </source>
</evidence>
<dbReference type="AlphaFoldDB" id="A0A1C7IE79"/>
<feature type="transmembrane region" description="Helical" evidence="7">
    <location>
        <begin position="143"/>
        <end position="163"/>
    </location>
</feature>
<accession>A0A1C7IE79</accession>
<evidence type="ECO:0000256" key="7">
    <source>
        <dbReference type="RuleBase" id="RU363032"/>
    </source>
</evidence>
<dbReference type="CDD" id="cd06261">
    <property type="entry name" value="TM_PBP2"/>
    <property type="match status" value="1"/>
</dbReference>
<comment type="similarity">
    <text evidence="7">Belongs to the binding-protein-dependent transport system permease family.</text>
</comment>
<feature type="transmembrane region" description="Helical" evidence="7">
    <location>
        <begin position="242"/>
        <end position="263"/>
    </location>
</feature>
<evidence type="ECO:0000256" key="1">
    <source>
        <dbReference type="ARBA" id="ARBA00004651"/>
    </source>
</evidence>
<dbReference type="InterPro" id="IPR000515">
    <property type="entry name" value="MetI-like"/>
</dbReference>
<protein>
    <submittedName>
        <fullName evidence="9">Sugar ABC transporter permease</fullName>
    </submittedName>
</protein>
<dbReference type="SUPFAM" id="SSF161098">
    <property type="entry name" value="MetI-like"/>
    <property type="match status" value="1"/>
</dbReference>
<name>A0A1C7IE79_9FIRM</name>
<dbReference type="GO" id="GO:0005886">
    <property type="term" value="C:plasma membrane"/>
    <property type="evidence" value="ECO:0007669"/>
    <property type="project" value="UniProtKB-SubCell"/>
</dbReference>
<organism evidence="9 10">
    <name type="scientific">Blautia pseudococcoides</name>
    <dbReference type="NCBI Taxonomy" id="1796616"/>
    <lineage>
        <taxon>Bacteria</taxon>
        <taxon>Bacillati</taxon>
        <taxon>Bacillota</taxon>
        <taxon>Clostridia</taxon>
        <taxon>Lachnospirales</taxon>
        <taxon>Lachnospiraceae</taxon>
        <taxon>Blautia</taxon>
    </lineage>
</organism>
<feature type="transmembrane region" description="Helical" evidence="7">
    <location>
        <begin position="12"/>
        <end position="34"/>
    </location>
</feature>
<keyword evidence="10" id="KW-1185">Reference proteome</keyword>
<reference evidence="9" key="1">
    <citation type="submission" date="2017-04" db="EMBL/GenBank/DDBJ databases">
        <title>Complete Genome Sequences of Twelve Strains of a Stable Defined Moderately Diverse Mouse Microbiota 2 (sDMDMm2).</title>
        <authorList>
            <person name="Uchimura Y."/>
            <person name="Wyss M."/>
            <person name="Brugiroux S."/>
            <person name="Limenitakis J.P."/>
            <person name="Stecher B."/>
            <person name="McCoy K.D."/>
            <person name="Macpherson A.J."/>
        </authorList>
    </citation>
    <scope>NUCLEOTIDE SEQUENCE</scope>
    <source>
        <strain evidence="9">YL58</strain>
    </source>
</reference>
<keyword evidence="4 7" id="KW-0812">Transmembrane</keyword>
<evidence type="ECO:0000313" key="10">
    <source>
        <dbReference type="Proteomes" id="UP000092574"/>
    </source>
</evidence>
<keyword evidence="3" id="KW-1003">Cell membrane</keyword>
<dbReference type="KEGG" id="byl:A4V09_20745"/>
<gene>
    <name evidence="9" type="ORF">A4V09_20745</name>
</gene>
<dbReference type="PANTHER" id="PTHR43744:SF12">
    <property type="entry name" value="ABC TRANSPORTER PERMEASE PROTEIN MG189-RELATED"/>
    <property type="match status" value="1"/>
</dbReference>
<keyword evidence="6 7" id="KW-0472">Membrane</keyword>
<keyword evidence="2 7" id="KW-0813">Transport</keyword>
<dbReference type="RefSeq" id="WP_065544046.1">
    <property type="nucleotide sequence ID" value="NZ_CP015405.2"/>
</dbReference>
<feature type="transmembrane region" description="Helical" evidence="7">
    <location>
        <begin position="73"/>
        <end position="97"/>
    </location>
</feature>
<dbReference type="PROSITE" id="PS50928">
    <property type="entry name" value="ABC_TM1"/>
    <property type="match status" value="1"/>
</dbReference>
<dbReference type="EMBL" id="CP015405">
    <property type="protein sequence ID" value="ANU77951.1"/>
    <property type="molecule type" value="Genomic_DNA"/>
</dbReference>
<keyword evidence="5 7" id="KW-1133">Transmembrane helix</keyword>
<evidence type="ECO:0000256" key="2">
    <source>
        <dbReference type="ARBA" id="ARBA00022448"/>
    </source>
</evidence>
<evidence type="ECO:0000256" key="5">
    <source>
        <dbReference type="ARBA" id="ARBA00022989"/>
    </source>
</evidence>
<dbReference type="PANTHER" id="PTHR43744">
    <property type="entry name" value="ABC TRANSPORTER PERMEASE PROTEIN MG189-RELATED-RELATED"/>
    <property type="match status" value="1"/>
</dbReference>
<evidence type="ECO:0000256" key="3">
    <source>
        <dbReference type="ARBA" id="ARBA00022475"/>
    </source>
</evidence>
<comment type="subcellular location">
    <subcellularLocation>
        <location evidence="1 7">Cell membrane</location>
        <topology evidence="1 7">Multi-pass membrane protein</topology>
    </subcellularLocation>
</comment>
<feature type="domain" description="ABC transmembrane type-1" evidence="8">
    <location>
        <begin position="74"/>
        <end position="263"/>
    </location>
</feature>
<dbReference type="GO" id="GO:0055085">
    <property type="term" value="P:transmembrane transport"/>
    <property type="evidence" value="ECO:0007669"/>
    <property type="project" value="InterPro"/>
</dbReference>
<evidence type="ECO:0000259" key="8">
    <source>
        <dbReference type="PROSITE" id="PS50928"/>
    </source>
</evidence>
<evidence type="ECO:0000256" key="4">
    <source>
        <dbReference type="ARBA" id="ARBA00022692"/>
    </source>
</evidence>
<proteinExistence type="inferred from homology"/>
<dbReference type="STRING" id="1796616.A4V09_20745"/>
<dbReference type="Proteomes" id="UP000092574">
    <property type="component" value="Chromosome"/>
</dbReference>
<dbReference type="OrthoDB" id="42677at2"/>
<dbReference type="Pfam" id="PF00528">
    <property type="entry name" value="BPD_transp_1"/>
    <property type="match status" value="1"/>
</dbReference>
<dbReference type="InterPro" id="IPR035906">
    <property type="entry name" value="MetI-like_sf"/>
</dbReference>
<feature type="transmembrane region" description="Helical" evidence="7">
    <location>
        <begin position="184"/>
        <end position="209"/>
    </location>
</feature>
<dbReference type="Gene3D" id="1.10.3720.10">
    <property type="entry name" value="MetI-like"/>
    <property type="match status" value="1"/>
</dbReference>
<sequence length="278" mass="31438">MKRRNSKRKKTGTVKTIILLFITVIQLFPLYWMFTFSLKSNREIFGGNIIGLPEKWEWENYSKVFEKAHLGRYLFNSTVVTGLTIAFTLILSAMATYAIVRLKWKLSKLVYFIFLTGMMLSIHAVLLPLFVNMKPVLDTYWALIIPYVAFAMPTAILLMVGTLESLPKELEEAAFIDGANIYRVFWQIIMPLLKPILSTVAILTFLSAWNEMMLAIAFVSGEKYKTITVGVNDMVGKYSTKWGLIGAGLTIATIPTLFLYVFLSKNIQKSLAMGAVKG</sequence>
<evidence type="ECO:0000313" key="9">
    <source>
        <dbReference type="EMBL" id="ANU77951.1"/>
    </source>
</evidence>